<name>A0A7J7NJK9_9MAGN</name>
<protein>
    <recommendedName>
        <fullName evidence="3">Protein TRIGALACTOSYLDIACYLGLYCEROL 4, chloroplastic</fullName>
    </recommendedName>
</protein>
<dbReference type="GO" id="GO:1990052">
    <property type="term" value="P:ER to chloroplast lipid transport"/>
    <property type="evidence" value="ECO:0007669"/>
    <property type="project" value="InterPro"/>
</dbReference>
<comment type="caution">
    <text evidence="1">The sequence shown here is derived from an EMBL/GenBank/DDBJ whole genome shotgun (WGS) entry which is preliminary data.</text>
</comment>
<evidence type="ECO:0000313" key="1">
    <source>
        <dbReference type="EMBL" id="KAF6167190.1"/>
    </source>
</evidence>
<gene>
    <name evidence="1" type="ORF">GIB67_029828</name>
</gene>
<dbReference type="EMBL" id="JACGCM010000764">
    <property type="protein sequence ID" value="KAF6167190.1"/>
    <property type="molecule type" value="Genomic_DNA"/>
</dbReference>
<organism evidence="1 2">
    <name type="scientific">Kingdonia uniflora</name>
    <dbReference type="NCBI Taxonomy" id="39325"/>
    <lineage>
        <taxon>Eukaryota</taxon>
        <taxon>Viridiplantae</taxon>
        <taxon>Streptophyta</taxon>
        <taxon>Embryophyta</taxon>
        <taxon>Tracheophyta</taxon>
        <taxon>Spermatophyta</taxon>
        <taxon>Magnoliopsida</taxon>
        <taxon>Ranunculales</taxon>
        <taxon>Circaeasteraceae</taxon>
        <taxon>Kingdonia</taxon>
    </lineage>
</organism>
<sequence length="417" mass="46514">MLDKVNHSLGISHKYLLQPLAATYSRPIFDSLEFIDNNQGLKRRRRSFSTVLGQFNIQKFISSVKESCSSESFWLKNVGGILRDKSLYALNFCSEFLITSDDTLLLSTESYGDKKMPRKKAFPNHNLTVETVWPGLFVDNVGTYWDVPLMTQIDLASNSSDSGPSYHLCLHHNSGTAKELVGDQAGPIPPSLLPGLCVKTAFSIKKNMDIWRSKAGKLKMVQPFDIFLSDPCISASGILGTVLNASFGDNSVRSQRDEHSQGFNGFSVCDSGKKSALLADLFASISCNAQHGNFQRLFLDLTRVHARLDFPSGSTFLTGATHLAQDLYNSQPSDLEVVQAVCPNVTLSLQQQIFGEFSFRVDSRLAFDLKRREWHPRVDETVFAVEYAMKVLGSAKAVAWYSTKSREAMVELRFFET</sequence>
<dbReference type="OrthoDB" id="512148at2759"/>
<dbReference type="AlphaFoldDB" id="A0A7J7NJK9"/>
<evidence type="ECO:0008006" key="3">
    <source>
        <dbReference type="Google" id="ProtNLM"/>
    </source>
</evidence>
<dbReference type="GO" id="GO:0009941">
    <property type="term" value="C:chloroplast envelope"/>
    <property type="evidence" value="ECO:0007669"/>
    <property type="project" value="TreeGrafter"/>
</dbReference>
<dbReference type="GO" id="GO:0034196">
    <property type="term" value="P:acylglycerol transport"/>
    <property type="evidence" value="ECO:0007669"/>
    <property type="project" value="InterPro"/>
</dbReference>
<evidence type="ECO:0000313" key="2">
    <source>
        <dbReference type="Proteomes" id="UP000541444"/>
    </source>
</evidence>
<dbReference type="Proteomes" id="UP000541444">
    <property type="component" value="Unassembled WGS sequence"/>
</dbReference>
<accession>A0A7J7NJK9</accession>
<proteinExistence type="predicted"/>
<reference evidence="1 2" key="1">
    <citation type="journal article" date="2020" name="IScience">
        <title>Genome Sequencing of the Endangered Kingdonia uniflora (Circaeasteraceae, Ranunculales) Reveals Potential Mechanisms of Evolutionary Specialization.</title>
        <authorList>
            <person name="Sun Y."/>
            <person name="Deng T."/>
            <person name="Zhang A."/>
            <person name="Moore M.J."/>
            <person name="Landis J.B."/>
            <person name="Lin N."/>
            <person name="Zhang H."/>
            <person name="Zhang X."/>
            <person name="Huang J."/>
            <person name="Zhang X."/>
            <person name="Sun H."/>
            <person name="Wang H."/>
        </authorList>
    </citation>
    <scope>NUCLEOTIDE SEQUENCE [LARGE SCALE GENOMIC DNA]</scope>
    <source>
        <strain evidence="1">TB1705</strain>
        <tissue evidence="1">Leaf</tissue>
    </source>
</reference>
<dbReference type="PANTHER" id="PTHR34954">
    <property type="entry name" value="EXPRESSED PROTEIN"/>
    <property type="match status" value="1"/>
</dbReference>
<keyword evidence="2" id="KW-1185">Reference proteome</keyword>
<dbReference type="InterPro" id="IPR044160">
    <property type="entry name" value="TGD4-like"/>
</dbReference>
<dbReference type="PANTHER" id="PTHR34954:SF4">
    <property type="entry name" value="PROTEIN TRIGALACTOSYLDIACYLGLYCEROL 4, CHLOROPLASTIC"/>
    <property type="match status" value="1"/>
</dbReference>
<dbReference type="GO" id="GO:0070300">
    <property type="term" value="F:phosphatidic acid binding"/>
    <property type="evidence" value="ECO:0007669"/>
    <property type="project" value="InterPro"/>
</dbReference>